<name>A0A0S7B871_9CHLR</name>
<evidence type="ECO:0000313" key="2">
    <source>
        <dbReference type="EMBL" id="GAP13679.1"/>
    </source>
</evidence>
<keyword evidence="1" id="KW-1133">Transmembrane helix</keyword>
<gene>
    <name evidence="2" type="ORF">LARV_01434</name>
</gene>
<keyword evidence="3" id="KW-1185">Reference proteome</keyword>
<proteinExistence type="predicted"/>
<feature type="transmembrane region" description="Helical" evidence="1">
    <location>
        <begin position="7"/>
        <end position="26"/>
    </location>
</feature>
<dbReference type="STRING" id="360412.LARV_01434"/>
<organism evidence="2">
    <name type="scientific">Longilinea arvoryzae</name>
    <dbReference type="NCBI Taxonomy" id="360412"/>
    <lineage>
        <taxon>Bacteria</taxon>
        <taxon>Bacillati</taxon>
        <taxon>Chloroflexota</taxon>
        <taxon>Anaerolineae</taxon>
        <taxon>Anaerolineales</taxon>
        <taxon>Anaerolineaceae</taxon>
        <taxon>Longilinea</taxon>
    </lineage>
</organism>
<dbReference type="EMBL" id="DF967972">
    <property type="protein sequence ID" value="GAP13679.1"/>
    <property type="molecule type" value="Genomic_DNA"/>
</dbReference>
<accession>A0A0S7B871</accession>
<evidence type="ECO:0000256" key="1">
    <source>
        <dbReference type="SAM" id="Phobius"/>
    </source>
</evidence>
<keyword evidence="1" id="KW-0472">Membrane</keyword>
<protein>
    <submittedName>
        <fullName evidence="2">Uncharacterized protein</fullName>
    </submittedName>
</protein>
<sequence length="92" mass="10877">MKTLRVLLGWAPPIILAGIFLGGLFWEEKLKINLTDHKLVAIGFLLIFFYLLNRWIDLSERNYLASRNLNKDDDHYLEIHFLDEESRSEKSK</sequence>
<dbReference type="Proteomes" id="UP000055060">
    <property type="component" value="Unassembled WGS sequence"/>
</dbReference>
<evidence type="ECO:0000313" key="3">
    <source>
        <dbReference type="Proteomes" id="UP000055060"/>
    </source>
</evidence>
<reference evidence="2" key="1">
    <citation type="submission" date="2015-07" db="EMBL/GenBank/DDBJ databases">
        <title>Draft Genome Sequences of Anaerolinea thermolimosa IMO-1, Bellilinea caldifistulae GOMI-1, Leptolinea tardivitalis YMTK-2, Levilinea saccharolytica KIBI-1,Longilinea arvoryzae KOME-1, Previously Described as Members of the Anaerolineaceae (Chloroflexi).</title>
        <authorList>
            <person name="Sekiguchi Y."/>
            <person name="Ohashi A."/>
            <person name="Matsuura N."/>
            <person name="Tourlousse M.D."/>
        </authorList>
    </citation>
    <scope>NUCLEOTIDE SEQUENCE [LARGE SCALE GENOMIC DNA]</scope>
    <source>
        <strain evidence="2">KOME-1</strain>
    </source>
</reference>
<dbReference type="AlphaFoldDB" id="A0A0S7B871"/>
<keyword evidence="1" id="KW-0812">Transmembrane</keyword>
<feature type="transmembrane region" description="Helical" evidence="1">
    <location>
        <begin position="38"/>
        <end position="56"/>
    </location>
</feature>